<gene>
    <name evidence="2" type="ORF">OESDEN_12559</name>
</gene>
<dbReference type="EMBL" id="KN557288">
    <property type="protein sequence ID" value="KHJ87661.1"/>
    <property type="molecule type" value="Genomic_DNA"/>
</dbReference>
<dbReference type="Proteomes" id="UP000053660">
    <property type="component" value="Unassembled WGS sequence"/>
</dbReference>
<dbReference type="PROSITE" id="PS50994">
    <property type="entry name" value="INTEGRASE"/>
    <property type="match status" value="1"/>
</dbReference>
<dbReference type="InterPro" id="IPR012337">
    <property type="entry name" value="RNaseH-like_sf"/>
</dbReference>
<evidence type="ECO:0000259" key="1">
    <source>
        <dbReference type="PROSITE" id="PS50994"/>
    </source>
</evidence>
<proteinExistence type="predicted"/>
<feature type="domain" description="Integrase catalytic" evidence="1">
    <location>
        <begin position="211"/>
        <end position="396"/>
    </location>
</feature>
<dbReference type="SUPFAM" id="SSF53098">
    <property type="entry name" value="Ribonuclease H-like"/>
    <property type="match status" value="1"/>
</dbReference>
<keyword evidence="3" id="KW-1185">Reference proteome</keyword>
<dbReference type="GO" id="GO:0015074">
    <property type="term" value="P:DNA integration"/>
    <property type="evidence" value="ECO:0007669"/>
    <property type="project" value="InterPro"/>
</dbReference>
<evidence type="ECO:0000313" key="3">
    <source>
        <dbReference type="Proteomes" id="UP000053660"/>
    </source>
</evidence>
<dbReference type="GO" id="GO:0003676">
    <property type="term" value="F:nucleic acid binding"/>
    <property type="evidence" value="ECO:0007669"/>
    <property type="project" value="InterPro"/>
</dbReference>
<name>A0A0B1SUX4_OESDE</name>
<dbReference type="OrthoDB" id="8019190at2759"/>
<dbReference type="InterPro" id="IPR040676">
    <property type="entry name" value="DUF5641"/>
</dbReference>
<sequence length="578" mass="65800">MGIPVKFYHVPTKDNPADAGSRGLTTKEIVTHDWVRGPRWLRTHPNHWPLKPIEMVTAEEVNEPADMIVSTPIEIPPEQKQDEKIIDLKRFSKYNKALLSIALACKTAKKWVSLTSTNKNLEIKLKVINKFQSDLEISVDDLTRLIIEKLHTENGHCGKEHTLCIARQRFWIPRPARAYANIVKKCIICKKYQGPPYGAPIMGPLPRDRVIISKPFENVGCDFMGPFSSKTNEKMYVCLFTCLTTRAIHLEVVENLSAGAFLNSFIRFISRRGVPAIVRSDCGTNFKLGEAIIQKMFEKCDENGLSLMSYCASERIRWLFNPPASPWMGGAWERLVGLVKKAFNKSIGRKRLNFADMCTVIARIEAIVNTRPLTKLNSSDITELPLRPVDFLRGNLMYSIPTGEIVDASDDPCYDPELIQTEKQAKEAIQFSEKIVNQFWEKWNLEYLTSLRETQKINLKQPKHLAKSNPEVGEIVLLEQDLIPRGCWSYGRIIAIVKSADGLIRSAKIILPNRNVIQRPLNRIFPLEIRSLPKANTPEDSPQLRPPKVTNEVKNQVEKEEKLRENSQIGLQNLALMK</sequence>
<accession>A0A0B1SUX4</accession>
<dbReference type="Pfam" id="PF18701">
    <property type="entry name" value="DUF5641"/>
    <property type="match status" value="1"/>
</dbReference>
<dbReference type="PANTHER" id="PTHR47331:SF1">
    <property type="entry name" value="GAG-LIKE PROTEIN"/>
    <property type="match status" value="1"/>
</dbReference>
<dbReference type="InterPro" id="IPR041588">
    <property type="entry name" value="Integrase_H2C2"/>
</dbReference>
<dbReference type="Pfam" id="PF17921">
    <property type="entry name" value="Integrase_H2C2"/>
    <property type="match status" value="1"/>
</dbReference>
<reference evidence="2 3" key="1">
    <citation type="submission" date="2014-03" db="EMBL/GenBank/DDBJ databases">
        <title>Draft genome of the hookworm Oesophagostomum dentatum.</title>
        <authorList>
            <person name="Mitreva M."/>
        </authorList>
    </citation>
    <scope>NUCLEOTIDE SEQUENCE [LARGE SCALE GENOMIC DNA]</scope>
    <source>
        <strain evidence="2 3">OD-Hann</strain>
    </source>
</reference>
<dbReference type="Gene3D" id="3.30.420.10">
    <property type="entry name" value="Ribonuclease H-like superfamily/Ribonuclease H"/>
    <property type="match status" value="1"/>
</dbReference>
<protein>
    <submittedName>
        <fullName evidence="2">Integrase core domain protein</fullName>
    </submittedName>
</protein>
<dbReference type="InterPro" id="IPR001584">
    <property type="entry name" value="Integrase_cat-core"/>
</dbReference>
<organism evidence="2 3">
    <name type="scientific">Oesophagostomum dentatum</name>
    <name type="common">Nodular worm</name>
    <dbReference type="NCBI Taxonomy" id="61180"/>
    <lineage>
        <taxon>Eukaryota</taxon>
        <taxon>Metazoa</taxon>
        <taxon>Ecdysozoa</taxon>
        <taxon>Nematoda</taxon>
        <taxon>Chromadorea</taxon>
        <taxon>Rhabditida</taxon>
        <taxon>Rhabditina</taxon>
        <taxon>Rhabditomorpha</taxon>
        <taxon>Strongyloidea</taxon>
        <taxon>Strongylidae</taxon>
        <taxon>Oesophagostomum</taxon>
    </lineage>
</organism>
<dbReference type="PANTHER" id="PTHR47331">
    <property type="entry name" value="PHD-TYPE DOMAIN-CONTAINING PROTEIN"/>
    <property type="match status" value="1"/>
</dbReference>
<dbReference type="Gene3D" id="1.10.340.70">
    <property type="match status" value="1"/>
</dbReference>
<evidence type="ECO:0000313" key="2">
    <source>
        <dbReference type="EMBL" id="KHJ87661.1"/>
    </source>
</evidence>
<dbReference type="InterPro" id="IPR036397">
    <property type="entry name" value="RNaseH_sf"/>
</dbReference>
<dbReference type="AlphaFoldDB" id="A0A0B1SUX4"/>